<gene>
    <name evidence="4" type="ORF">MC45_16535</name>
</gene>
<reference evidence="4 5" key="1">
    <citation type="submission" date="2014-09" db="EMBL/GenBank/DDBJ databases">
        <title>Using Illumina technology Improving SMRT sequencing Genome Assembly by RASTools.</title>
        <authorList>
            <person name="Zhou Y."/>
            <person name="Ma T."/>
            <person name="Liu T."/>
        </authorList>
    </citation>
    <scope>NUCLEOTIDE SEQUENCE [LARGE SCALE GENOMIC DNA]</scope>
    <source>
        <strain evidence="4 5">ATCC 55669</strain>
    </source>
</reference>
<organism evidence="4 5">
    <name type="scientific">Sphingomonas taxi</name>
    <dbReference type="NCBI Taxonomy" id="1549858"/>
    <lineage>
        <taxon>Bacteria</taxon>
        <taxon>Pseudomonadati</taxon>
        <taxon>Pseudomonadota</taxon>
        <taxon>Alphaproteobacteria</taxon>
        <taxon>Sphingomonadales</taxon>
        <taxon>Sphingomonadaceae</taxon>
        <taxon>Sphingomonas</taxon>
    </lineage>
</organism>
<dbReference type="RefSeq" id="WP_038665530.1">
    <property type="nucleotide sequence ID" value="NZ_CP009571.1"/>
</dbReference>
<proteinExistence type="inferred from homology"/>
<keyword evidence="5" id="KW-1185">Reference proteome</keyword>
<evidence type="ECO:0000256" key="2">
    <source>
        <dbReference type="ARBA" id="ARBA00023002"/>
    </source>
</evidence>
<dbReference type="HOGENOM" id="CLU_010194_2_1_5"/>
<evidence type="ECO:0000256" key="3">
    <source>
        <dbReference type="RuleBase" id="RU000363"/>
    </source>
</evidence>
<dbReference type="GO" id="GO:0016491">
    <property type="term" value="F:oxidoreductase activity"/>
    <property type="evidence" value="ECO:0007669"/>
    <property type="project" value="UniProtKB-KW"/>
</dbReference>
<dbReference type="PANTHER" id="PTHR43391:SF12">
    <property type="entry name" value="OXIDOREDUCTASE EPHD-RELATED"/>
    <property type="match status" value="1"/>
</dbReference>
<evidence type="ECO:0000313" key="5">
    <source>
        <dbReference type="Proteomes" id="UP000033200"/>
    </source>
</evidence>
<dbReference type="PRINTS" id="PR00081">
    <property type="entry name" value="GDHRDH"/>
</dbReference>
<dbReference type="AlphaFoldDB" id="A0A097EJH5"/>
<comment type="similarity">
    <text evidence="1 3">Belongs to the short-chain dehydrogenases/reductases (SDR) family.</text>
</comment>
<evidence type="ECO:0000256" key="1">
    <source>
        <dbReference type="ARBA" id="ARBA00006484"/>
    </source>
</evidence>
<dbReference type="Gene3D" id="3.40.50.720">
    <property type="entry name" value="NAD(P)-binding Rossmann-like Domain"/>
    <property type="match status" value="1"/>
</dbReference>
<dbReference type="Proteomes" id="UP000033200">
    <property type="component" value="Chromosome"/>
</dbReference>
<protein>
    <submittedName>
        <fullName evidence="4">Oxidoreductase</fullName>
    </submittedName>
</protein>
<dbReference type="CDD" id="cd05233">
    <property type="entry name" value="SDR_c"/>
    <property type="match status" value="1"/>
</dbReference>
<dbReference type="Pfam" id="PF00106">
    <property type="entry name" value="adh_short"/>
    <property type="match status" value="1"/>
</dbReference>
<accession>A0A097EJH5</accession>
<sequence>MTSFDGQTILITGAATGIGRATARKLADLGARLVIVDLDGDGAVAAAASLPGDARGYRCDVRSDADVDALRAVVLAECGGVDVLVNNAAKPPVTGPLADTDIEVWRDALDVNVLGYVRMIRAFLPHMVARGTGRIVNTASGLALLPDPPTRFMGPYIASKGAQLAMSYAFAHALEDTGVTLSVFCPGLTATSDRPGGPPPAGVGAPTLDDFRRGVPARRARPATADHAAQTFVDGLLSGEFLTCSQEGYHSDLVDFASANLDPYSIVRQAQAEAA</sequence>
<evidence type="ECO:0000313" key="4">
    <source>
        <dbReference type="EMBL" id="AIT07708.1"/>
    </source>
</evidence>
<dbReference type="PANTHER" id="PTHR43391">
    <property type="entry name" value="RETINOL DEHYDROGENASE-RELATED"/>
    <property type="match status" value="1"/>
</dbReference>
<dbReference type="EMBL" id="CP009571">
    <property type="protein sequence ID" value="AIT07708.1"/>
    <property type="molecule type" value="Genomic_DNA"/>
</dbReference>
<dbReference type="KEGG" id="stax:MC45_16535"/>
<dbReference type="STRING" id="1549858.MC45_16535"/>
<dbReference type="eggNOG" id="COG4221">
    <property type="taxonomic scope" value="Bacteria"/>
</dbReference>
<dbReference type="PRINTS" id="PR00080">
    <property type="entry name" value="SDRFAMILY"/>
</dbReference>
<dbReference type="SUPFAM" id="SSF51735">
    <property type="entry name" value="NAD(P)-binding Rossmann-fold domains"/>
    <property type="match status" value="1"/>
</dbReference>
<name>A0A097EJH5_9SPHN</name>
<keyword evidence="2" id="KW-0560">Oxidoreductase</keyword>
<dbReference type="InterPro" id="IPR002347">
    <property type="entry name" value="SDR_fam"/>
</dbReference>
<dbReference type="InterPro" id="IPR036291">
    <property type="entry name" value="NAD(P)-bd_dom_sf"/>
</dbReference>